<dbReference type="PANTHER" id="PTHR11808">
    <property type="entry name" value="TRANS-SULFURATION ENZYME FAMILY MEMBER"/>
    <property type="match status" value="1"/>
</dbReference>
<evidence type="ECO:0000313" key="14">
    <source>
        <dbReference type="Proteomes" id="UP000195514"/>
    </source>
</evidence>
<comment type="similarity">
    <text evidence="2">Belongs to the trans-sulfuration enzymes family. L-methionine gamma-lyase subfamily.</text>
</comment>
<dbReference type="EC" id="4.4.1.2" evidence="7"/>
<dbReference type="KEGG" id="abat:CFX1CAM_0173"/>
<reference evidence="14" key="1">
    <citation type="submission" date="2017-05" db="EMBL/GenBank/DDBJ databases">
        <authorList>
            <person name="Kirkegaard R."/>
            <person name="Mcilroy J S."/>
        </authorList>
    </citation>
    <scope>NUCLEOTIDE SEQUENCE [LARGE SCALE GENOMIC DNA]</scope>
</reference>
<dbReference type="InterPro" id="IPR015424">
    <property type="entry name" value="PyrdxlP-dep_Trfase"/>
</dbReference>
<dbReference type="Proteomes" id="UP000195514">
    <property type="component" value="Chromosome I"/>
</dbReference>
<dbReference type="GO" id="GO:0019346">
    <property type="term" value="P:transsulfuration"/>
    <property type="evidence" value="ECO:0007669"/>
    <property type="project" value="InterPro"/>
</dbReference>
<dbReference type="EMBL" id="LT859958">
    <property type="protein sequence ID" value="SMX53239.1"/>
    <property type="molecule type" value="Genomic_DNA"/>
</dbReference>
<dbReference type="InterPro" id="IPR054542">
    <property type="entry name" value="Cys_met_metab_PP"/>
</dbReference>
<keyword evidence="14" id="KW-1185">Reference proteome</keyword>
<dbReference type="AlphaFoldDB" id="A0A1Y6K3R5"/>
<evidence type="ECO:0000256" key="3">
    <source>
        <dbReference type="ARBA" id="ARBA00012222"/>
    </source>
</evidence>
<dbReference type="PIRSF" id="PIRSF001434">
    <property type="entry name" value="CGS"/>
    <property type="match status" value="1"/>
</dbReference>
<dbReference type="GO" id="GO:0005737">
    <property type="term" value="C:cytoplasm"/>
    <property type="evidence" value="ECO:0007669"/>
    <property type="project" value="TreeGrafter"/>
</dbReference>
<keyword evidence="6 13" id="KW-0456">Lyase</keyword>
<dbReference type="PANTHER" id="PTHR11808:SF80">
    <property type="entry name" value="CYSTATHIONINE GAMMA-LYASE"/>
    <property type="match status" value="1"/>
</dbReference>
<evidence type="ECO:0000256" key="12">
    <source>
        <dbReference type="RuleBase" id="RU362118"/>
    </source>
</evidence>
<accession>A0A1Y6K3R5</accession>
<evidence type="ECO:0000256" key="9">
    <source>
        <dbReference type="ARBA" id="ARBA00048780"/>
    </source>
</evidence>
<dbReference type="InterPro" id="IPR015421">
    <property type="entry name" value="PyrdxlP-dep_Trfase_major"/>
</dbReference>
<dbReference type="CDD" id="cd00614">
    <property type="entry name" value="CGS_like"/>
    <property type="match status" value="1"/>
</dbReference>
<dbReference type="SUPFAM" id="SSF53383">
    <property type="entry name" value="PLP-dependent transferases"/>
    <property type="match status" value="1"/>
</dbReference>
<dbReference type="OrthoDB" id="9780685at2"/>
<dbReference type="EC" id="4.4.1.11" evidence="3"/>
<dbReference type="InterPro" id="IPR015422">
    <property type="entry name" value="PyrdxlP-dep_Trfase_small"/>
</dbReference>
<evidence type="ECO:0000256" key="6">
    <source>
        <dbReference type="ARBA" id="ARBA00023239"/>
    </source>
</evidence>
<dbReference type="Gene3D" id="3.40.640.10">
    <property type="entry name" value="Type I PLP-dependent aspartate aminotransferase-like (Major domain)"/>
    <property type="match status" value="1"/>
</dbReference>
<gene>
    <name evidence="13" type="primary">mdeA</name>
    <name evidence="13" type="ORF">CFX1CAM_0173</name>
</gene>
<dbReference type="RefSeq" id="WP_087861190.1">
    <property type="nucleotide sequence ID" value="NZ_LT859958.1"/>
</dbReference>
<evidence type="ECO:0000256" key="8">
    <source>
        <dbReference type="ARBA" id="ARBA00047199"/>
    </source>
</evidence>
<evidence type="ECO:0000256" key="4">
    <source>
        <dbReference type="ARBA" id="ARBA00019040"/>
    </source>
</evidence>
<comment type="cofactor">
    <cofactor evidence="1 12">
        <name>pyridoxal 5'-phosphate</name>
        <dbReference type="ChEBI" id="CHEBI:597326"/>
    </cofactor>
</comment>
<keyword evidence="5 11" id="KW-0663">Pyridoxal phosphate</keyword>
<dbReference type="FunFam" id="3.40.640.10:FF:000046">
    <property type="entry name" value="Cystathionine gamma-lyase"/>
    <property type="match status" value="1"/>
</dbReference>
<dbReference type="InterPro" id="IPR000277">
    <property type="entry name" value="Cys/Met-Metab_PyrdxlP-dep_enz"/>
</dbReference>
<sequence>MKQNPGKYYGLSTLLTHYTEADHVENAHLSPIFQNSVFVFNDTESGAAIAAGQAPGYYYSRLNNPNHQQLATKLAALEAWDLIQHNPDADPHTLAGGLVYASGMAAATAAVLACVQAGDSLLTQVSLYDGTYQLFKKILPKYGIDVFWVTDNTPAGWETAFKTHPQAKLAYLETPANPSLRLTDIEAVADLAHQHGARVAVDNTFATPYCQRPLTLGADLVVHSTTKFLSGHGQLIGGAVLTTDLDLLRGELLTNYKLMGPTPSPMDTWLANIGLKTFDLRMERQCSNAMQVAQALENHPEVERVYYPGLASHPDYSLVQKQMMEYGGMISFELKGGLEAGKRMMNRVKIATLAVSLGNVDTLIQHPASMTHRNTPREERLAAGISDGLVRLSVGIEDPADLVRDLLEAI</sequence>
<dbReference type="GO" id="GO:0030170">
    <property type="term" value="F:pyridoxal phosphate binding"/>
    <property type="evidence" value="ECO:0007669"/>
    <property type="project" value="InterPro"/>
</dbReference>
<protein>
    <recommendedName>
        <fullName evidence="4">L-methionine gamma-lyase</fullName>
        <ecNumber evidence="3">4.4.1.11</ecNumber>
        <ecNumber evidence="7">4.4.1.2</ecNumber>
    </recommendedName>
    <alternativeName>
        <fullName evidence="8">Homocysteine desulfhydrase</fullName>
    </alternativeName>
</protein>
<comment type="catalytic activity">
    <reaction evidence="9">
        <text>L-homocysteine + H2O = 2-oxobutanoate + hydrogen sulfide + NH4(+) + H(+)</text>
        <dbReference type="Rhea" id="RHEA:14501"/>
        <dbReference type="ChEBI" id="CHEBI:15377"/>
        <dbReference type="ChEBI" id="CHEBI:15378"/>
        <dbReference type="ChEBI" id="CHEBI:16763"/>
        <dbReference type="ChEBI" id="CHEBI:28938"/>
        <dbReference type="ChEBI" id="CHEBI:29919"/>
        <dbReference type="ChEBI" id="CHEBI:58199"/>
        <dbReference type="EC" id="4.4.1.2"/>
    </reaction>
    <physiologicalReaction direction="left-to-right" evidence="9">
        <dbReference type="Rhea" id="RHEA:14502"/>
    </physiologicalReaction>
</comment>
<dbReference type="Gene3D" id="3.90.1150.10">
    <property type="entry name" value="Aspartate Aminotransferase, domain 1"/>
    <property type="match status" value="1"/>
</dbReference>
<evidence type="ECO:0000256" key="10">
    <source>
        <dbReference type="ARBA" id="ARBA00052699"/>
    </source>
</evidence>
<evidence type="ECO:0000256" key="1">
    <source>
        <dbReference type="ARBA" id="ARBA00001933"/>
    </source>
</evidence>
<proteinExistence type="inferred from homology"/>
<evidence type="ECO:0000313" key="13">
    <source>
        <dbReference type="EMBL" id="SMX53239.1"/>
    </source>
</evidence>
<dbReference type="GO" id="GO:0047982">
    <property type="term" value="F:homocysteine desulfhydrase activity"/>
    <property type="evidence" value="ECO:0007669"/>
    <property type="project" value="UniProtKB-EC"/>
</dbReference>
<dbReference type="FunFam" id="3.90.1150.10:FF:000008">
    <property type="entry name" value="Cystathionine gamma-synthase"/>
    <property type="match status" value="1"/>
</dbReference>
<evidence type="ECO:0000256" key="5">
    <source>
        <dbReference type="ARBA" id="ARBA00022898"/>
    </source>
</evidence>
<feature type="modified residue" description="N6-(pyridoxal phosphate)lysine" evidence="11">
    <location>
        <position position="227"/>
    </location>
</feature>
<organism evidence="13 14">
    <name type="scientific">Candidatus Brevifilum fermentans</name>
    <dbReference type="NCBI Taxonomy" id="1986204"/>
    <lineage>
        <taxon>Bacteria</taxon>
        <taxon>Bacillati</taxon>
        <taxon>Chloroflexota</taxon>
        <taxon>Anaerolineae</taxon>
        <taxon>Anaerolineales</taxon>
        <taxon>Anaerolineaceae</taxon>
        <taxon>Candidatus Brevifilum</taxon>
    </lineage>
</organism>
<evidence type="ECO:0000256" key="7">
    <source>
        <dbReference type="ARBA" id="ARBA00047175"/>
    </source>
</evidence>
<dbReference type="GO" id="GO:0018826">
    <property type="term" value="F:methionine gamma-lyase activity"/>
    <property type="evidence" value="ECO:0007669"/>
    <property type="project" value="UniProtKB-EC"/>
</dbReference>
<dbReference type="PROSITE" id="PS00868">
    <property type="entry name" value="CYS_MET_METAB_PP"/>
    <property type="match status" value="1"/>
</dbReference>
<evidence type="ECO:0000256" key="2">
    <source>
        <dbReference type="ARBA" id="ARBA00008667"/>
    </source>
</evidence>
<comment type="catalytic activity">
    <reaction evidence="10">
        <text>L-methionine + H2O = methanethiol + 2-oxobutanoate + NH4(+)</text>
        <dbReference type="Rhea" id="RHEA:23800"/>
        <dbReference type="ChEBI" id="CHEBI:15377"/>
        <dbReference type="ChEBI" id="CHEBI:16007"/>
        <dbReference type="ChEBI" id="CHEBI:16763"/>
        <dbReference type="ChEBI" id="CHEBI:28938"/>
        <dbReference type="ChEBI" id="CHEBI:57844"/>
        <dbReference type="EC" id="4.4.1.11"/>
    </reaction>
    <physiologicalReaction direction="left-to-right" evidence="10">
        <dbReference type="Rhea" id="RHEA:23801"/>
    </physiologicalReaction>
</comment>
<name>A0A1Y6K3R5_9CHLR</name>
<evidence type="ECO:0000256" key="11">
    <source>
        <dbReference type="PIRSR" id="PIRSR001434-2"/>
    </source>
</evidence>
<dbReference type="Pfam" id="PF01053">
    <property type="entry name" value="Cys_Met_Meta_PP"/>
    <property type="match status" value="1"/>
</dbReference>